<organism evidence="2 3">
    <name type="scientific">Cordyceps javanica</name>
    <dbReference type="NCBI Taxonomy" id="43265"/>
    <lineage>
        <taxon>Eukaryota</taxon>
        <taxon>Fungi</taxon>
        <taxon>Dikarya</taxon>
        <taxon>Ascomycota</taxon>
        <taxon>Pezizomycotina</taxon>
        <taxon>Sordariomycetes</taxon>
        <taxon>Hypocreomycetidae</taxon>
        <taxon>Hypocreales</taxon>
        <taxon>Cordycipitaceae</taxon>
        <taxon>Cordyceps</taxon>
    </lineage>
</organism>
<dbReference type="CDD" id="cd13426">
    <property type="entry name" value="Peptidase_G1"/>
    <property type="match status" value="1"/>
</dbReference>
<dbReference type="InterPro" id="IPR000250">
    <property type="entry name" value="Peptidase_G1"/>
</dbReference>
<dbReference type="Gene3D" id="2.60.120.700">
    <property type="entry name" value="Peptidase G1"/>
    <property type="match status" value="1"/>
</dbReference>
<dbReference type="GO" id="GO:0070007">
    <property type="term" value="F:glutamic-type endopeptidase activity"/>
    <property type="evidence" value="ECO:0007669"/>
    <property type="project" value="InterPro"/>
</dbReference>
<dbReference type="Proteomes" id="UP000315783">
    <property type="component" value="Unassembled WGS sequence"/>
</dbReference>
<dbReference type="PANTHER" id="PTHR37536:SF1">
    <property type="entry name" value="ASPERGILLOPEPSIN, PUTAITVE (AFU_ORTHOLOGUE AFUA_7G01200)"/>
    <property type="match status" value="1"/>
</dbReference>
<dbReference type="SUPFAM" id="SSF49899">
    <property type="entry name" value="Concanavalin A-like lectins/glucanases"/>
    <property type="match status" value="1"/>
</dbReference>
<keyword evidence="3" id="KW-1185">Reference proteome</keyword>
<dbReference type="Pfam" id="PF01828">
    <property type="entry name" value="Peptidase_A4"/>
    <property type="match status" value="1"/>
</dbReference>
<gene>
    <name evidence="2" type="ORF">IF1G_05412</name>
</gene>
<dbReference type="STRING" id="43265.A0A545V1M1"/>
<name>A0A545V1M1_9HYPO</name>
<comment type="caution">
    <text evidence="2">The sequence shown here is derived from an EMBL/GenBank/DDBJ whole genome shotgun (WGS) entry which is preliminary data.</text>
</comment>
<evidence type="ECO:0000313" key="3">
    <source>
        <dbReference type="Proteomes" id="UP000315783"/>
    </source>
</evidence>
<dbReference type="EMBL" id="SPUK01000007">
    <property type="protein sequence ID" value="TQV95583.1"/>
    <property type="molecule type" value="Genomic_DNA"/>
</dbReference>
<dbReference type="PRINTS" id="PR00977">
    <property type="entry name" value="SCYTLDPTASE"/>
</dbReference>
<accession>A0A545V1M1</accession>
<dbReference type="PANTHER" id="PTHR37536">
    <property type="entry name" value="PUTATIVE (AFU_ORTHOLOGUE AFUA_3G02970)-RELATED"/>
    <property type="match status" value="1"/>
</dbReference>
<dbReference type="OrthoDB" id="2862635at2759"/>
<dbReference type="InterPro" id="IPR013320">
    <property type="entry name" value="ConA-like_dom_sf"/>
</dbReference>
<evidence type="ECO:0000313" key="2">
    <source>
        <dbReference type="EMBL" id="TQV95583.1"/>
    </source>
</evidence>
<feature type="active site" description="Proton acceptor" evidence="1">
    <location>
        <position position="172"/>
    </location>
</feature>
<protein>
    <submittedName>
        <fullName evidence="2">Peptidase A4 family protein</fullName>
    </submittedName>
</protein>
<dbReference type="AlphaFoldDB" id="A0A545V1M1"/>
<reference evidence="2 3" key="1">
    <citation type="journal article" date="2019" name="Appl. Microbiol. Biotechnol.">
        <title>Genome sequence of Isaria javanica and comparative genome analysis insights into family S53 peptidase evolution in fungal entomopathogens.</title>
        <authorList>
            <person name="Lin R."/>
            <person name="Zhang X."/>
            <person name="Xin B."/>
            <person name="Zou M."/>
            <person name="Gao Y."/>
            <person name="Qin F."/>
            <person name="Hu Q."/>
            <person name="Xie B."/>
            <person name="Cheng X."/>
        </authorList>
    </citation>
    <scope>NUCLEOTIDE SEQUENCE [LARGE SCALE GENOMIC DNA]</scope>
    <source>
        <strain evidence="2 3">IJ1G</strain>
    </source>
</reference>
<sequence>MKYSLALAIAAATAASADSLSRFQSRPLNKDTSKRAGGDSNWGGAVQEGQGWTHVTGTVTVPDVSGQDAQAGAAGWVGIDGSRCRTGLLQTGFAVFGDGHIEAWYEWYPEPSYTYDGLTVSAGDELRLSVYAHGLHGGNSTIENLTTGRSAAHTFTDIPESLCLTDAEWIVEDFSSGNQPVAFADFGEMQFTDAYAEGANGKVSPQGSQIMEVTIDGEPHTSCSASAGGVDCKYI</sequence>
<dbReference type="InterPro" id="IPR038656">
    <property type="entry name" value="Peptidase_G1_sf"/>
</dbReference>
<proteinExistence type="predicted"/>
<evidence type="ECO:0000256" key="1">
    <source>
        <dbReference type="PIRSR" id="PIRSR600250-50"/>
    </source>
</evidence>
<dbReference type="GO" id="GO:0006508">
    <property type="term" value="P:proteolysis"/>
    <property type="evidence" value="ECO:0007669"/>
    <property type="project" value="InterPro"/>
</dbReference>